<protein>
    <recommendedName>
        <fullName evidence="3">LysM domain-containing protein</fullName>
    </recommendedName>
</protein>
<keyword evidence="2" id="KW-1185">Reference proteome</keyword>
<proteinExistence type="predicted"/>
<organism evidence="1 2">
    <name type="scientific">Paralimibaculum aggregatum</name>
    <dbReference type="NCBI Taxonomy" id="3036245"/>
    <lineage>
        <taxon>Bacteria</taxon>
        <taxon>Pseudomonadati</taxon>
        <taxon>Pseudomonadota</taxon>
        <taxon>Alphaproteobacteria</taxon>
        <taxon>Rhodobacterales</taxon>
        <taxon>Paracoccaceae</taxon>
        <taxon>Paralimibaculum</taxon>
    </lineage>
</organism>
<evidence type="ECO:0000313" key="1">
    <source>
        <dbReference type="EMBL" id="GMG84517.1"/>
    </source>
</evidence>
<accession>A0ABQ6LQV5</accession>
<dbReference type="EMBL" id="BSYI01000037">
    <property type="protein sequence ID" value="GMG84517.1"/>
    <property type="molecule type" value="Genomic_DNA"/>
</dbReference>
<reference evidence="1 2" key="1">
    <citation type="submission" date="2023-04" db="EMBL/GenBank/DDBJ databases">
        <title>Marinoamorphus aggregata gen. nov., sp. Nov., isolate from tissue of brittle star Ophioplocus japonicus.</title>
        <authorList>
            <person name="Kawano K."/>
            <person name="Sawayama S."/>
            <person name="Nakagawa S."/>
        </authorList>
    </citation>
    <scope>NUCLEOTIDE SEQUENCE [LARGE SCALE GENOMIC DNA]</scope>
    <source>
        <strain evidence="1 2">NKW23</strain>
    </source>
</reference>
<evidence type="ECO:0008006" key="3">
    <source>
        <dbReference type="Google" id="ProtNLM"/>
    </source>
</evidence>
<dbReference type="Proteomes" id="UP001239909">
    <property type="component" value="Unassembled WGS sequence"/>
</dbReference>
<gene>
    <name evidence="1" type="ORF">LNKW23_37330</name>
</gene>
<comment type="caution">
    <text evidence="1">The sequence shown here is derived from an EMBL/GenBank/DDBJ whole genome shotgun (WGS) entry which is preliminary data.</text>
</comment>
<evidence type="ECO:0000313" key="2">
    <source>
        <dbReference type="Proteomes" id="UP001239909"/>
    </source>
</evidence>
<dbReference type="RefSeq" id="WP_285673556.1">
    <property type="nucleotide sequence ID" value="NZ_BSYI01000037.1"/>
</dbReference>
<sequence>MGSENGFLDPVLRMHRSRVQTELAGQIESELSRRVTSDPDLIYAKKDGTAEFKRYKPDWLKKERLTGIRKAIDKIRKKYERTLVIDAEIKVTVRKSQSKIKVKRPRPQPPPLHSTEHTLKLSVDWAGATKGGGTHVTREGDTVAQVARLIYGSDVYAAEIIKASDGALLAFDRKILMCAKLTLPRLFVPTVVSDFEGKRRPAPVARIPIALTYPTMAVKIGGDVPYAVLTVVQGPVILNARLYIGGNVTATRNGRITAQFTWPKYETEVKKRVAGFDYGFTFDRMGATSAKIGSTIGKLELSLKSSTSRGELVFEGQSPVFERSSGPYSIKGKIKVKIEVQMMPNPRYRPPEPAWYEKVWDYKWEALGAFAVAGLLVISAPAWTIGGVAVGTATVL</sequence>
<name>A0ABQ6LQV5_9RHOB</name>